<reference evidence="1" key="1">
    <citation type="journal article" date="2014" name="Front. Microbiol.">
        <title>High frequency of phylogenetically diverse reductive dehalogenase-homologous genes in deep subseafloor sedimentary metagenomes.</title>
        <authorList>
            <person name="Kawai M."/>
            <person name="Futagami T."/>
            <person name="Toyoda A."/>
            <person name="Takaki Y."/>
            <person name="Nishi S."/>
            <person name="Hori S."/>
            <person name="Arai W."/>
            <person name="Tsubouchi T."/>
            <person name="Morono Y."/>
            <person name="Uchiyama I."/>
            <person name="Ito T."/>
            <person name="Fujiyama A."/>
            <person name="Inagaki F."/>
            <person name="Takami H."/>
        </authorList>
    </citation>
    <scope>NUCLEOTIDE SEQUENCE</scope>
    <source>
        <strain evidence="1">Expedition CK06-06</strain>
    </source>
</reference>
<accession>X1UZW7</accession>
<sequence length="54" mass="5742">MGGITINALGKPHLTFNILISRGLLFPKKIVSAARYLGIGFDDPLEMGGRTNVG</sequence>
<evidence type="ECO:0000313" key="1">
    <source>
        <dbReference type="EMBL" id="GAJ09132.1"/>
    </source>
</evidence>
<organism evidence="1">
    <name type="scientific">marine sediment metagenome</name>
    <dbReference type="NCBI Taxonomy" id="412755"/>
    <lineage>
        <taxon>unclassified sequences</taxon>
        <taxon>metagenomes</taxon>
        <taxon>ecological metagenomes</taxon>
    </lineage>
</organism>
<comment type="caution">
    <text evidence="1">The sequence shown here is derived from an EMBL/GenBank/DDBJ whole genome shotgun (WGS) entry which is preliminary data.</text>
</comment>
<proteinExistence type="predicted"/>
<gene>
    <name evidence="1" type="ORF">S12H4_47259</name>
</gene>
<dbReference type="AlphaFoldDB" id="X1UZW7"/>
<protein>
    <submittedName>
        <fullName evidence="1">Uncharacterized protein</fullName>
    </submittedName>
</protein>
<dbReference type="EMBL" id="BARW01029407">
    <property type="protein sequence ID" value="GAJ09132.1"/>
    <property type="molecule type" value="Genomic_DNA"/>
</dbReference>
<name>X1UZW7_9ZZZZ</name>